<comment type="caution">
    <text evidence="10">The sequence shown here is derived from an EMBL/GenBank/DDBJ whole genome shotgun (WGS) entry which is preliminary data.</text>
</comment>
<dbReference type="PANTHER" id="PTHR22911:SF130">
    <property type="entry name" value="BIOTIN TRANSPORTER"/>
    <property type="match status" value="1"/>
</dbReference>
<keyword evidence="4 8" id="KW-0812">Transmembrane</keyword>
<feature type="transmembrane region" description="Helical" evidence="8">
    <location>
        <begin position="203"/>
        <end position="221"/>
    </location>
</feature>
<gene>
    <name evidence="10" type="ORF">N482_02760</name>
</gene>
<dbReference type="PATRIC" id="fig|1365253.3.peg.3707"/>
<feature type="transmembrane region" description="Helical" evidence="8">
    <location>
        <begin position="112"/>
        <end position="130"/>
    </location>
</feature>
<proteinExistence type="predicted"/>
<dbReference type="Pfam" id="PF00892">
    <property type="entry name" value="EamA"/>
    <property type="match status" value="2"/>
</dbReference>
<dbReference type="InterPro" id="IPR004779">
    <property type="entry name" value="CO/AA/NH_transpt"/>
</dbReference>
<dbReference type="EMBL" id="AUXT01000183">
    <property type="protein sequence ID" value="KZN44937.1"/>
    <property type="molecule type" value="Genomic_DNA"/>
</dbReference>
<evidence type="ECO:0000256" key="6">
    <source>
        <dbReference type="ARBA" id="ARBA00022989"/>
    </source>
</evidence>
<sequence>MLHLSLVTALWAFSFSLIGVYLAGQVDSWFAAMSRVFIATLIFLPFIKVGQVPLQTALRLMLIGAIQIGVMYGFYYHSFLFLSVPEVLLFTVMTPVYIALINDFLNKRFQAHHILVALIATLGAITIRYEQINEKFWVGLCLVQGANLCFALGQVLYKRLIQHSSISQHSSFGFFFIGALIVSGAGFMLFGDSNKLPTTTKQWGILLYLGLVASGLGYFLWNKGATLVSVGTLAAMNNVLVPAGILVNLVIWNRETSLEKLAIGSVIIFFALYLDRYFEAKHSKTQTFENE</sequence>
<keyword evidence="7 8" id="KW-0472">Membrane</keyword>
<evidence type="ECO:0000256" key="1">
    <source>
        <dbReference type="ARBA" id="ARBA00004651"/>
    </source>
</evidence>
<dbReference type="GO" id="GO:0005886">
    <property type="term" value="C:plasma membrane"/>
    <property type="evidence" value="ECO:0007669"/>
    <property type="project" value="UniProtKB-SubCell"/>
</dbReference>
<organism evidence="10 11">
    <name type="scientific">Pseudoalteromonas luteoviolacea NCIMB 1942</name>
    <dbReference type="NCBI Taxonomy" id="1365253"/>
    <lineage>
        <taxon>Bacteria</taxon>
        <taxon>Pseudomonadati</taxon>
        <taxon>Pseudomonadota</taxon>
        <taxon>Gammaproteobacteria</taxon>
        <taxon>Alteromonadales</taxon>
        <taxon>Pseudoalteromonadaceae</taxon>
        <taxon>Pseudoalteromonas</taxon>
    </lineage>
</organism>
<feature type="transmembrane region" description="Helical" evidence="8">
    <location>
        <begin position="258"/>
        <end position="274"/>
    </location>
</feature>
<evidence type="ECO:0000256" key="4">
    <source>
        <dbReference type="ARBA" id="ARBA00022692"/>
    </source>
</evidence>
<accession>A0A167A369</accession>
<keyword evidence="5" id="KW-0677">Repeat</keyword>
<evidence type="ECO:0000313" key="10">
    <source>
        <dbReference type="EMBL" id="KZN44937.1"/>
    </source>
</evidence>
<feature type="domain" description="EamA" evidence="9">
    <location>
        <begin position="6"/>
        <end position="127"/>
    </location>
</feature>
<evidence type="ECO:0000259" key="9">
    <source>
        <dbReference type="Pfam" id="PF00892"/>
    </source>
</evidence>
<evidence type="ECO:0000313" key="11">
    <source>
        <dbReference type="Proteomes" id="UP000076587"/>
    </source>
</evidence>
<dbReference type="PANTHER" id="PTHR22911">
    <property type="entry name" value="ACYL-MALONYL CONDENSING ENZYME-RELATED"/>
    <property type="match status" value="1"/>
</dbReference>
<feature type="transmembrane region" description="Helical" evidence="8">
    <location>
        <begin position="87"/>
        <end position="105"/>
    </location>
</feature>
<keyword evidence="6 8" id="KW-1133">Transmembrane helix</keyword>
<protein>
    <recommendedName>
        <fullName evidence="9">EamA domain-containing protein</fullName>
    </recommendedName>
</protein>
<evidence type="ECO:0000256" key="7">
    <source>
        <dbReference type="ARBA" id="ARBA00023136"/>
    </source>
</evidence>
<keyword evidence="2" id="KW-0813">Transport</keyword>
<feature type="transmembrane region" description="Helical" evidence="8">
    <location>
        <begin position="136"/>
        <end position="157"/>
    </location>
</feature>
<evidence type="ECO:0000256" key="8">
    <source>
        <dbReference type="SAM" id="Phobius"/>
    </source>
</evidence>
<reference evidence="10 11" key="1">
    <citation type="submission" date="2013-07" db="EMBL/GenBank/DDBJ databases">
        <title>Comparative Genomic and Metabolomic Analysis of Twelve Strains of Pseudoalteromonas luteoviolacea.</title>
        <authorList>
            <person name="Vynne N.G."/>
            <person name="Mansson M."/>
            <person name="Gram L."/>
        </authorList>
    </citation>
    <scope>NUCLEOTIDE SEQUENCE [LARGE SCALE GENOMIC DNA]</scope>
    <source>
        <strain evidence="10 11">NCIMB 1942</strain>
    </source>
</reference>
<dbReference type="InterPro" id="IPR037185">
    <property type="entry name" value="EmrE-like"/>
</dbReference>
<keyword evidence="3" id="KW-1003">Cell membrane</keyword>
<dbReference type="OrthoDB" id="1412048at2"/>
<dbReference type="SUPFAM" id="SSF103481">
    <property type="entry name" value="Multidrug resistance efflux transporter EmrE"/>
    <property type="match status" value="2"/>
</dbReference>
<dbReference type="InterPro" id="IPR000620">
    <property type="entry name" value="EamA_dom"/>
</dbReference>
<dbReference type="AlphaFoldDB" id="A0A167A369"/>
<comment type="subcellular location">
    <subcellularLocation>
        <location evidence="1">Cell membrane</location>
        <topology evidence="1">Multi-pass membrane protein</topology>
    </subcellularLocation>
</comment>
<feature type="transmembrane region" description="Helical" evidence="8">
    <location>
        <begin position="29"/>
        <end position="47"/>
    </location>
</feature>
<feature type="transmembrane region" description="Helical" evidence="8">
    <location>
        <begin position="169"/>
        <end position="191"/>
    </location>
</feature>
<evidence type="ECO:0000256" key="5">
    <source>
        <dbReference type="ARBA" id="ARBA00022737"/>
    </source>
</evidence>
<evidence type="ECO:0000256" key="2">
    <source>
        <dbReference type="ARBA" id="ARBA00022448"/>
    </source>
</evidence>
<feature type="transmembrane region" description="Helical" evidence="8">
    <location>
        <begin position="233"/>
        <end position="252"/>
    </location>
</feature>
<feature type="domain" description="EamA" evidence="9">
    <location>
        <begin position="138"/>
        <end position="274"/>
    </location>
</feature>
<name>A0A167A369_9GAMM</name>
<dbReference type="NCBIfam" id="TIGR00950">
    <property type="entry name" value="2A78"/>
    <property type="match status" value="1"/>
</dbReference>
<dbReference type="RefSeq" id="WP_063378141.1">
    <property type="nucleotide sequence ID" value="NZ_AUXT01000183.1"/>
</dbReference>
<evidence type="ECO:0000256" key="3">
    <source>
        <dbReference type="ARBA" id="ARBA00022475"/>
    </source>
</evidence>
<dbReference type="Proteomes" id="UP000076587">
    <property type="component" value="Unassembled WGS sequence"/>
</dbReference>